<evidence type="ECO:0000313" key="2">
    <source>
        <dbReference type="Proteomes" id="UP001046350"/>
    </source>
</evidence>
<gene>
    <name evidence="1" type="ORF">KSS94_12245</name>
</gene>
<proteinExistence type="predicted"/>
<keyword evidence="2" id="KW-1185">Reference proteome</keyword>
<dbReference type="RefSeq" id="WP_217843231.1">
    <property type="nucleotide sequence ID" value="NZ_CP077076.1"/>
</dbReference>
<sequence length="102" mass="11121">MSSPVDAGGRGWFGILDNLRPFIWVGVDYRLSGSPLLTAQSFRKLSESCRGGANWTSVKLHGWVAIEQAKSVETHGGQLPVDDTLVVAIGHLRFVRFTNGHS</sequence>
<evidence type="ECO:0000313" key="1">
    <source>
        <dbReference type="EMBL" id="QXH53836.1"/>
    </source>
</evidence>
<reference evidence="1" key="1">
    <citation type="journal article" date="2021" name="Microorganisms">
        <title>The Ever-Expanding Pseudomonas Genus: Description of 43 New Species and Partition of the Pseudomonas putida Group.</title>
        <authorList>
            <person name="Girard L."/>
            <person name="Lood C."/>
            <person name="Hofte M."/>
            <person name="Vandamme P."/>
            <person name="Rokni-Zadeh H."/>
            <person name="van Noort V."/>
            <person name="Lavigne R."/>
            <person name="De Mot R."/>
        </authorList>
    </citation>
    <scope>NUCLEOTIDE SEQUENCE</scope>
    <source>
        <strain evidence="1">COW40</strain>
    </source>
</reference>
<dbReference type="EMBL" id="CP077076">
    <property type="protein sequence ID" value="QXH53836.1"/>
    <property type="molecule type" value="Genomic_DNA"/>
</dbReference>
<dbReference type="Proteomes" id="UP001046350">
    <property type="component" value="Chromosome"/>
</dbReference>
<organism evidence="1 2">
    <name type="scientific">Pseudomonas fakonensis</name>
    <dbReference type="NCBI Taxonomy" id="2842355"/>
    <lineage>
        <taxon>Bacteria</taxon>
        <taxon>Pseudomonadati</taxon>
        <taxon>Pseudomonadota</taxon>
        <taxon>Gammaproteobacteria</taxon>
        <taxon>Pseudomonadales</taxon>
        <taxon>Pseudomonadaceae</taxon>
        <taxon>Pseudomonas</taxon>
    </lineage>
</organism>
<accession>A0ABX8NBV9</accession>
<protein>
    <submittedName>
        <fullName evidence="1">Uncharacterized protein</fullName>
    </submittedName>
</protein>
<name>A0ABX8NBV9_9PSED</name>